<dbReference type="InterPro" id="IPR007021">
    <property type="entry name" value="DUF659"/>
</dbReference>
<organism evidence="4 5">
    <name type="scientific">Gonium pectorale</name>
    <name type="common">Green alga</name>
    <dbReference type="NCBI Taxonomy" id="33097"/>
    <lineage>
        <taxon>Eukaryota</taxon>
        <taxon>Viridiplantae</taxon>
        <taxon>Chlorophyta</taxon>
        <taxon>core chlorophytes</taxon>
        <taxon>Chlorophyceae</taxon>
        <taxon>CS clade</taxon>
        <taxon>Chlamydomonadales</taxon>
        <taxon>Volvocaceae</taxon>
        <taxon>Gonium</taxon>
    </lineage>
</organism>
<feature type="domain" description="DUF659" evidence="2">
    <location>
        <begin position="1"/>
        <end position="143"/>
    </location>
</feature>
<evidence type="ECO:0000256" key="1">
    <source>
        <dbReference type="SAM" id="MobiDB-lite"/>
    </source>
</evidence>
<dbReference type="PANTHER" id="PTHR32166">
    <property type="entry name" value="OSJNBA0013A04.12 PROTEIN"/>
    <property type="match status" value="1"/>
</dbReference>
<proteinExistence type="predicted"/>
<dbReference type="Proteomes" id="UP000075714">
    <property type="component" value="Unassembled WGS sequence"/>
</dbReference>
<evidence type="ECO:0000313" key="5">
    <source>
        <dbReference type="Proteomes" id="UP000075714"/>
    </source>
</evidence>
<feature type="compositionally biased region" description="Acidic residues" evidence="1">
    <location>
        <begin position="461"/>
        <end position="471"/>
    </location>
</feature>
<dbReference type="PANTHER" id="PTHR32166:SF123">
    <property type="entry name" value="BED-TYPE DOMAIN-CONTAINING PROTEIN"/>
    <property type="match status" value="1"/>
</dbReference>
<evidence type="ECO:0008006" key="6">
    <source>
        <dbReference type="Google" id="ProtNLM"/>
    </source>
</evidence>
<dbReference type="AlphaFoldDB" id="A0A150FTT0"/>
<dbReference type="Pfam" id="PF04937">
    <property type="entry name" value="DUF659"/>
    <property type="match status" value="1"/>
</dbReference>
<keyword evidence="5" id="KW-1185">Reference proteome</keyword>
<dbReference type="STRING" id="33097.A0A150FTT0"/>
<dbReference type="InterPro" id="IPR012337">
    <property type="entry name" value="RNaseH-like_sf"/>
</dbReference>
<accession>A0A150FTT0</accession>
<gene>
    <name evidence="4" type="ORF">GPECTOR_962g228</name>
</gene>
<reference evidence="5" key="1">
    <citation type="journal article" date="2016" name="Nat. Commun.">
        <title>The Gonium pectorale genome demonstrates co-option of cell cycle regulation during the evolution of multicellularity.</title>
        <authorList>
            <person name="Hanschen E.R."/>
            <person name="Marriage T.N."/>
            <person name="Ferris P.J."/>
            <person name="Hamaji T."/>
            <person name="Toyoda A."/>
            <person name="Fujiyama A."/>
            <person name="Neme R."/>
            <person name="Noguchi H."/>
            <person name="Minakuchi Y."/>
            <person name="Suzuki M."/>
            <person name="Kawai-Toyooka H."/>
            <person name="Smith D.R."/>
            <person name="Sparks H."/>
            <person name="Anderson J."/>
            <person name="Bakaric R."/>
            <person name="Luria V."/>
            <person name="Karger A."/>
            <person name="Kirschner M.W."/>
            <person name="Durand P.M."/>
            <person name="Michod R.E."/>
            <person name="Nozaki H."/>
            <person name="Olson B.J."/>
        </authorList>
    </citation>
    <scope>NUCLEOTIDE SEQUENCE [LARGE SCALE GENOMIC DNA]</scope>
    <source>
        <strain evidence="5">NIES-2863</strain>
    </source>
</reference>
<evidence type="ECO:0000259" key="2">
    <source>
        <dbReference type="Pfam" id="PF04937"/>
    </source>
</evidence>
<feature type="region of interest" description="Disordered" evidence="1">
    <location>
        <begin position="460"/>
        <end position="486"/>
    </location>
</feature>
<comment type="caution">
    <text evidence="4">The sequence shown here is derived from an EMBL/GenBank/DDBJ whole genome shotgun (WGS) entry which is preliminary data.</text>
</comment>
<evidence type="ECO:0000313" key="4">
    <source>
        <dbReference type="EMBL" id="KXZ41022.1"/>
    </source>
</evidence>
<dbReference type="InterPro" id="IPR008906">
    <property type="entry name" value="HATC_C_dom"/>
</dbReference>
<feature type="domain" description="HAT C-terminal dimerisation" evidence="3">
    <location>
        <begin position="388"/>
        <end position="436"/>
    </location>
</feature>
<evidence type="ECO:0000259" key="3">
    <source>
        <dbReference type="Pfam" id="PF05699"/>
    </source>
</evidence>
<sequence>MLEEAYDDTTTGLDFFYSKVDETGCTVAGDGWSDAQHRPIQNTMLCANNLAVFHDSFDMTGLTKDAQTVAGKMMKAITEIGPEKVVCVITDSASNCKAAGEIIHEAHPHIFWVPCAAHCLDLMLEDIGKLDSAKYVINKVKEVIIFVKNKHTPLAIFNKHSKLKVLLPGETRFATEFLVLDRSIKVRRALKKMLADRKFEKWTKAGGKSRKDEVAEIAKLINADGFWVRVQELVDLTGPIVVVLRLADSSAPTTGKIYHECLKLQQHVEEKAEAMTSFKLGEKKQLKESVKSRCEMLHNPLHAAGYLLDPEFWDVPLKDVGRKVMDGFREVVRAMLDNTDLSAKAEEELVLFKRKEGPWGGMQLASAQANASKLPGSAWHQMYSMDTLLQKIAVRVLAQPTSACACERNWSAYEFIHSTRRNKLDPERAKKLVYVFTNRRILNRVRKPGFREEVVPWQREWEEDSEDEEETVMGGSSSEGETSEDA</sequence>
<dbReference type="Pfam" id="PF05699">
    <property type="entry name" value="Dimer_Tnp_hAT"/>
    <property type="match status" value="1"/>
</dbReference>
<dbReference type="OrthoDB" id="546692at2759"/>
<dbReference type="GO" id="GO:0046983">
    <property type="term" value="F:protein dimerization activity"/>
    <property type="evidence" value="ECO:0007669"/>
    <property type="project" value="InterPro"/>
</dbReference>
<protein>
    <recommendedName>
        <fullName evidence="6">DUF659 domain-containing protein</fullName>
    </recommendedName>
</protein>
<dbReference type="EMBL" id="LSYV01000958">
    <property type="protein sequence ID" value="KXZ41022.1"/>
    <property type="molecule type" value="Genomic_DNA"/>
</dbReference>
<name>A0A150FTT0_GONPE</name>
<dbReference type="SUPFAM" id="SSF53098">
    <property type="entry name" value="Ribonuclease H-like"/>
    <property type="match status" value="1"/>
</dbReference>